<dbReference type="InterPro" id="IPR036259">
    <property type="entry name" value="MFS_trans_sf"/>
</dbReference>
<evidence type="ECO:0000256" key="7">
    <source>
        <dbReference type="SAM" id="Phobius"/>
    </source>
</evidence>
<feature type="transmembrane region" description="Helical" evidence="7">
    <location>
        <begin position="35"/>
        <end position="53"/>
    </location>
</feature>
<dbReference type="InterPro" id="IPR050189">
    <property type="entry name" value="MFS_Efflux_Transporters"/>
</dbReference>
<dbReference type="InterPro" id="IPR005829">
    <property type="entry name" value="Sugar_transporter_CS"/>
</dbReference>
<feature type="domain" description="Major facilitator superfamily (MFS) profile" evidence="8">
    <location>
        <begin position="34"/>
        <end position="424"/>
    </location>
</feature>
<proteinExistence type="predicted"/>
<dbReference type="Proteomes" id="UP000070355">
    <property type="component" value="Unassembled WGS sequence"/>
</dbReference>
<feature type="transmembrane region" description="Helical" evidence="7">
    <location>
        <begin position="274"/>
        <end position="294"/>
    </location>
</feature>
<dbReference type="InterPro" id="IPR011701">
    <property type="entry name" value="MFS"/>
</dbReference>
<evidence type="ECO:0000256" key="5">
    <source>
        <dbReference type="ARBA" id="ARBA00022989"/>
    </source>
</evidence>
<protein>
    <submittedName>
        <fullName evidence="9">Transporter, major facilitator family protein</fullName>
    </submittedName>
</protein>
<dbReference type="Gene3D" id="1.20.1250.20">
    <property type="entry name" value="MFS general substrate transporter like domains"/>
    <property type="match status" value="2"/>
</dbReference>
<feature type="transmembrane region" description="Helical" evidence="7">
    <location>
        <begin position="237"/>
        <end position="254"/>
    </location>
</feature>
<evidence type="ECO:0000259" key="8">
    <source>
        <dbReference type="PROSITE" id="PS50850"/>
    </source>
</evidence>
<evidence type="ECO:0000256" key="4">
    <source>
        <dbReference type="ARBA" id="ARBA00022692"/>
    </source>
</evidence>
<comment type="caution">
    <text evidence="9">The sequence shown here is derived from an EMBL/GenBank/DDBJ whole genome shotgun (WGS) entry which is preliminary data.</text>
</comment>
<dbReference type="PROSITE" id="PS50850">
    <property type="entry name" value="MFS"/>
    <property type="match status" value="1"/>
</dbReference>
<organism evidence="9 10">
    <name type="scientific">Gemella haemolysans</name>
    <dbReference type="NCBI Taxonomy" id="1379"/>
    <lineage>
        <taxon>Bacteria</taxon>
        <taxon>Bacillati</taxon>
        <taxon>Bacillota</taxon>
        <taxon>Bacilli</taxon>
        <taxon>Bacillales</taxon>
        <taxon>Gemellaceae</taxon>
        <taxon>Gemella</taxon>
    </lineage>
</organism>
<comment type="subcellular location">
    <subcellularLocation>
        <location evidence="1">Cell membrane</location>
        <topology evidence="1">Multi-pass membrane protein</topology>
    </subcellularLocation>
</comment>
<feature type="transmembrane region" description="Helical" evidence="7">
    <location>
        <begin position="6"/>
        <end position="23"/>
    </location>
</feature>
<feature type="transmembrane region" description="Helical" evidence="7">
    <location>
        <begin position="104"/>
        <end position="122"/>
    </location>
</feature>
<gene>
    <name evidence="9" type="ORF">HMPREF3186_01034</name>
</gene>
<feature type="transmembrane region" description="Helical" evidence="7">
    <location>
        <begin position="194"/>
        <end position="216"/>
    </location>
</feature>
<dbReference type="SUPFAM" id="SSF103473">
    <property type="entry name" value="MFS general substrate transporter"/>
    <property type="match status" value="1"/>
</dbReference>
<feature type="transmembrane region" description="Helical" evidence="7">
    <location>
        <begin position="306"/>
        <end position="323"/>
    </location>
</feature>
<dbReference type="AlphaFoldDB" id="A0A133ZW30"/>
<accession>A0A133ZW30</accession>
<keyword evidence="3" id="KW-1003">Cell membrane</keyword>
<evidence type="ECO:0000256" key="1">
    <source>
        <dbReference type="ARBA" id="ARBA00004651"/>
    </source>
</evidence>
<evidence type="ECO:0000256" key="2">
    <source>
        <dbReference type="ARBA" id="ARBA00022448"/>
    </source>
</evidence>
<name>A0A133ZW30_9BACL</name>
<dbReference type="EMBL" id="LSDC01000068">
    <property type="protein sequence ID" value="KXB59639.1"/>
    <property type="molecule type" value="Genomic_DNA"/>
</dbReference>
<evidence type="ECO:0000313" key="9">
    <source>
        <dbReference type="EMBL" id="KXB59639.1"/>
    </source>
</evidence>
<dbReference type="PANTHER" id="PTHR43124:SF3">
    <property type="entry name" value="CHLORAMPHENICOL EFFLUX PUMP RV0191"/>
    <property type="match status" value="1"/>
</dbReference>
<keyword evidence="5 7" id="KW-1133">Transmembrane helix</keyword>
<sequence length="424" mass="47907">MVKTKILFSLIMIALILILVIFLSKKFELNKDQIIIFWILVLFWSAISIIRAYRKLYAITPIEQGGLSLTPVLAAQIAAGYGLMSLIVRLPMFLASDIFKRRKIFVQISLFLLIVTSFLVAFNGSYITLYLSSLSLGISATMLALFNVIFSETFSRDKAAVSVSILSVAPLLAEFIAAPIQYVFTMNTYKHFDYMWIVAGVIAIITFILSFMMKDYRPVDSDFSFDKVKVVIKHKSFIYICLIALLLSFIKFATSGANMITYGKTELNMTPLMLAYMDAVFAVPQLIAGVLVGVYFTRKWGIQKTLLFLLGCSLAFYIIALYVNNPYVIYFSYILNGLGYGGAYNALISLAMQYFDREYRNVSMGIYQAFFALGIYYGDYVYVWIGKHVKNGLLGFTQSKSIFLIVIGITLISMLMVKLKVRDN</sequence>
<keyword evidence="6 7" id="KW-0472">Membrane</keyword>
<keyword evidence="4 7" id="KW-0812">Transmembrane</keyword>
<feature type="transmembrane region" description="Helical" evidence="7">
    <location>
        <begin position="128"/>
        <end position="149"/>
    </location>
</feature>
<evidence type="ECO:0000313" key="10">
    <source>
        <dbReference type="Proteomes" id="UP000070355"/>
    </source>
</evidence>
<feature type="transmembrane region" description="Helical" evidence="7">
    <location>
        <begin position="329"/>
        <end position="352"/>
    </location>
</feature>
<dbReference type="PANTHER" id="PTHR43124">
    <property type="entry name" value="PURINE EFFLUX PUMP PBUE"/>
    <property type="match status" value="1"/>
</dbReference>
<keyword evidence="2" id="KW-0813">Transport</keyword>
<dbReference type="GO" id="GO:0022857">
    <property type="term" value="F:transmembrane transporter activity"/>
    <property type="evidence" value="ECO:0007669"/>
    <property type="project" value="InterPro"/>
</dbReference>
<evidence type="ECO:0000256" key="6">
    <source>
        <dbReference type="ARBA" id="ARBA00023136"/>
    </source>
</evidence>
<feature type="transmembrane region" description="Helical" evidence="7">
    <location>
        <begin position="161"/>
        <end position="182"/>
    </location>
</feature>
<reference evidence="10" key="1">
    <citation type="submission" date="2016-01" db="EMBL/GenBank/DDBJ databases">
        <authorList>
            <person name="Mitreva M."/>
            <person name="Pepin K.H."/>
            <person name="Mihindukulasuriya K.A."/>
            <person name="Fulton R."/>
            <person name="Fronick C."/>
            <person name="O'Laughlin M."/>
            <person name="Miner T."/>
            <person name="Herter B."/>
            <person name="Rosa B.A."/>
            <person name="Cordes M."/>
            <person name="Tomlinson C."/>
            <person name="Wollam A."/>
            <person name="Palsikar V.B."/>
            <person name="Mardis E.R."/>
            <person name="Wilson R.K."/>
        </authorList>
    </citation>
    <scope>NUCLEOTIDE SEQUENCE [LARGE SCALE GENOMIC DNA]</scope>
    <source>
        <strain evidence="10">DNF01167</strain>
    </source>
</reference>
<dbReference type="InterPro" id="IPR020846">
    <property type="entry name" value="MFS_dom"/>
</dbReference>
<feature type="transmembrane region" description="Helical" evidence="7">
    <location>
        <begin position="401"/>
        <end position="419"/>
    </location>
</feature>
<feature type="transmembrane region" description="Helical" evidence="7">
    <location>
        <begin position="364"/>
        <end position="385"/>
    </location>
</feature>
<dbReference type="PROSITE" id="PS00217">
    <property type="entry name" value="SUGAR_TRANSPORT_2"/>
    <property type="match status" value="1"/>
</dbReference>
<dbReference type="OrthoDB" id="9607at2"/>
<dbReference type="PATRIC" id="fig|1379.3.peg.1019"/>
<dbReference type="GO" id="GO:0005886">
    <property type="term" value="C:plasma membrane"/>
    <property type="evidence" value="ECO:0007669"/>
    <property type="project" value="UniProtKB-SubCell"/>
</dbReference>
<dbReference type="STRING" id="1379.HMPREF3186_01034"/>
<evidence type="ECO:0000256" key="3">
    <source>
        <dbReference type="ARBA" id="ARBA00022475"/>
    </source>
</evidence>
<dbReference type="Pfam" id="PF07690">
    <property type="entry name" value="MFS_1"/>
    <property type="match status" value="1"/>
</dbReference>